<dbReference type="AlphaFoldDB" id="M9R0R6"/>
<evidence type="ECO:0000313" key="7">
    <source>
        <dbReference type="EMBL" id="AGI65842.1"/>
    </source>
</evidence>
<evidence type="ECO:0000256" key="3">
    <source>
        <dbReference type="ARBA" id="ARBA00022692"/>
    </source>
</evidence>
<reference evidence="7 8" key="1">
    <citation type="journal article" date="2013" name="PLoS ONE">
        <title>Poles Apart: Arctic and Antarctic Octadecabacter strains Share High Genome Plasticity and a New Type of Xanthorhodopsin.</title>
        <authorList>
            <person name="Vollmers J."/>
            <person name="Voget S."/>
            <person name="Dietrich S."/>
            <person name="Gollnow K."/>
            <person name="Smits M."/>
            <person name="Meyer K."/>
            <person name="Brinkhoff T."/>
            <person name="Simon M."/>
            <person name="Daniel R."/>
        </authorList>
    </citation>
    <scope>NUCLEOTIDE SEQUENCE [LARGE SCALE GENOMIC DNA]</scope>
    <source>
        <strain evidence="7 8">307</strain>
    </source>
</reference>
<evidence type="ECO:0000259" key="6">
    <source>
        <dbReference type="Pfam" id="PF00892"/>
    </source>
</evidence>
<dbReference type="eggNOG" id="COG0697">
    <property type="taxonomic scope" value="Bacteria"/>
</dbReference>
<organism evidence="7 8">
    <name type="scientific">Octadecabacter antarcticus 307</name>
    <dbReference type="NCBI Taxonomy" id="391626"/>
    <lineage>
        <taxon>Bacteria</taxon>
        <taxon>Pseudomonadati</taxon>
        <taxon>Pseudomonadota</taxon>
        <taxon>Alphaproteobacteria</taxon>
        <taxon>Rhodobacterales</taxon>
        <taxon>Roseobacteraceae</taxon>
        <taxon>Octadecabacter</taxon>
    </lineage>
</organism>
<dbReference type="STRING" id="391626.OAN307_c00660"/>
<keyword evidence="4" id="KW-1133">Transmembrane helix</keyword>
<name>M9R0R6_9RHOB</name>
<evidence type="ECO:0000256" key="5">
    <source>
        <dbReference type="ARBA" id="ARBA00023136"/>
    </source>
</evidence>
<dbReference type="InterPro" id="IPR000620">
    <property type="entry name" value="EamA_dom"/>
</dbReference>
<dbReference type="HOGENOM" id="CLU_032828_2_2_5"/>
<evidence type="ECO:0000256" key="2">
    <source>
        <dbReference type="ARBA" id="ARBA00009853"/>
    </source>
</evidence>
<gene>
    <name evidence="7" type="ORF">OAN307_c00660</name>
</gene>
<dbReference type="SUPFAM" id="SSF103481">
    <property type="entry name" value="Multidrug resistance efflux transporter EmrE"/>
    <property type="match status" value="2"/>
</dbReference>
<feature type="domain" description="EamA" evidence="6">
    <location>
        <begin position="15"/>
        <end position="147"/>
    </location>
</feature>
<accession>M9R0R6</accession>
<dbReference type="InterPro" id="IPR037185">
    <property type="entry name" value="EmrE-like"/>
</dbReference>
<evidence type="ECO:0000256" key="1">
    <source>
        <dbReference type="ARBA" id="ARBA00004141"/>
    </source>
</evidence>
<proteinExistence type="inferred from homology"/>
<protein>
    <submittedName>
        <fullName evidence="7">Hypothetical membrane protein DUF6</fullName>
    </submittedName>
</protein>
<dbReference type="Proteomes" id="UP000005307">
    <property type="component" value="Chromosome"/>
</dbReference>
<dbReference type="OrthoDB" id="9815809at2"/>
<dbReference type="GO" id="GO:0016020">
    <property type="term" value="C:membrane"/>
    <property type="evidence" value="ECO:0007669"/>
    <property type="project" value="UniProtKB-SubCell"/>
</dbReference>
<feature type="domain" description="EamA" evidence="6">
    <location>
        <begin position="157"/>
        <end position="285"/>
    </location>
</feature>
<dbReference type="EMBL" id="CP003740">
    <property type="protein sequence ID" value="AGI65842.1"/>
    <property type="molecule type" value="Genomic_DNA"/>
</dbReference>
<comment type="subcellular location">
    <subcellularLocation>
        <location evidence="1">Membrane</location>
        <topology evidence="1">Multi-pass membrane protein</topology>
    </subcellularLocation>
</comment>
<keyword evidence="5" id="KW-0472">Membrane</keyword>
<dbReference type="KEGG" id="oat:OAN307_c00660"/>
<sequence length="297" mass="32190">MAQAVAPREERIVIGLGSMALAVMLFTMIDTSAKWLVLAGLPAMQVAFLRYAIHFLLAVVVFVPREGLSAFESYSPKLQVLRSASLFIGTCLNFMALKYLPITVTTTIMFAGPILVTLLAIPMLGEKVGRHRIAAVCVGFLGVIVVMQPWGTGFHPAMLLNLGALVGASIYFLMTRKLAGIENNSTAQLWAAGLATFCLAPFAISQWVWPTAPADWVFFVMIGIFGGIAHILVTSAHRLADASILAPVIYTQIFPAAFAGIVFFNTYPTVWTMGGGLIIISAGVYIWYRERQAKKGK</sequence>
<evidence type="ECO:0000256" key="4">
    <source>
        <dbReference type="ARBA" id="ARBA00022989"/>
    </source>
</evidence>
<evidence type="ECO:0000313" key="8">
    <source>
        <dbReference type="Proteomes" id="UP000005307"/>
    </source>
</evidence>
<comment type="similarity">
    <text evidence="2">Belongs to the drug/metabolite transporter (DMT) superfamily. 10 TMS drug/metabolite exporter (DME) (TC 2.A.7.3) family.</text>
</comment>
<dbReference type="PANTHER" id="PTHR22911">
    <property type="entry name" value="ACYL-MALONYL CONDENSING ENZYME-RELATED"/>
    <property type="match status" value="1"/>
</dbReference>
<keyword evidence="8" id="KW-1185">Reference proteome</keyword>
<dbReference type="PANTHER" id="PTHR22911:SF6">
    <property type="entry name" value="SOLUTE CARRIER FAMILY 35 MEMBER G1"/>
    <property type="match status" value="1"/>
</dbReference>
<dbReference type="RefSeq" id="WP_015497906.1">
    <property type="nucleotide sequence ID" value="NC_020911.1"/>
</dbReference>
<dbReference type="Pfam" id="PF00892">
    <property type="entry name" value="EamA"/>
    <property type="match status" value="2"/>
</dbReference>
<keyword evidence="3" id="KW-0812">Transmembrane</keyword>